<keyword evidence="4 6" id="KW-1133">Transmembrane helix</keyword>
<feature type="transmembrane region" description="Helical" evidence="6">
    <location>
        <begin position="219"/>
        <end position="244"/>
    </location>
</feature>
<dbReference type="RefSeq" id="WP_267561289.1">
    <property type="nucleotide sequence ID" value="NZ_JAPNTZ010000002.1"/>
</dbReference>
<evidence type="ECO:0000313" key="9">
    <source>
        <dbReference type="Proteomes" id="UP001151002"/>
    </source>
</evidence>
<comment type="subcellular location">
    <subcellularLocation>
        <location evidence="1">Cell membrane</location>
        <topology evidence="1">Multi-pass membrane protein</topology>
    </subcellularLocation>
</comment>
<evidence type="ECO:0000256" key="3">
    <source>
        <dbReference type="ARBA" id="ARBA00022692"/>
    </source>
</evidence>
<evidence type="ECO:0000256" key="5">
    <source>
        <dbReference type="ARBA" id="ARBA00023136"/>
    </source>
</evidence>
<evidence type="ECO:0000256" key="6">
    <source>
        <dbReference type="SAM" id="Phobius"/>
    </source>
</evidence>
<feature type="domain" description="Major facilitator superfamily (MFS) profile" evidence="7">
    <location>
        <begin position="1"/>
        <end position="198"/>
    </location>
</feature>
<feature type="transmembrane region" description="Helical" evidence="6">
    <location>
        <begin position="145"/>
        <end position="169"/>
    </location>
</feature>
<feature type="transmembrane region" description="Helical" evidence="6">
    <location>
        <begin position="110"/>
        <end position="133"/>
    </location>
</feature>
<dbReference type="InterPro" id="IPR036259">
    <property type="entry name" value="MFS_trans_sf"/>
</dbReference>
<keyword evidence="5 6" id="KW-0472">Membrane</keyword>
<comment type="caution">
    <text evidence="8">The sequence shown here is derived from an EMBL/GenBank/DDBJ whole genome shotgun (WGS) entry which is preliminary data.</text>
</comment>
<dbReference type="Gene3D" id="1.20.1250.20">
    <property type="entry name" value="MFS general substrate transporter like domains"/>
    <property type="match status" value="2"/>
</dbReference>
<evidence type="ECO:0000256" key="4">
    <source>
        <dbReference type="ARBA" id="ARBA00022989"/>
    </source>
</evidence>
<sequence length="415" mass="42490">MSFTSVEQSRERSCERSRWGDVYLVAGSRAVSVCGDFLAATTLALVLAERGHGGLAVSGLMLAASLPLALLAPITGRVADRVDSRVILTVVPTLQAVVCLVLAFTSHPVAIIGLVALLACGLAFTQPVLGALLPEMVRPADLPKASGLSQTAGNIGMLVAPALAGVLVGQTGSQLPLLIDAASYLALVGAALLVRTRRRAHPSSRGALVPWRLRDDRTLTVMVGVLAATIAAVSAIGVIEVFFIRDTLGASTTVFGIVAAAWTGGMLLGNVLFSRVPPRLITVPALLLVVIGSCVPVLVAAAVPGPYWILPLWIAGGVCNGGMNVFIMVIVSGRTPAAARGRAFATLSAAVQGAGMAGLLAAGPLVDRFDARLLFALVGAFGLVTAICGLAVVRREPPSDPVTSTSRPPRDSVAA</sequence>
<dbReference type="EMBL" id="JAPNTZ010000002">
    <property type="protein sequence ID" value="MCY1137349.1"/>
    <property type="molecule type" value="Genomic_DNA"/>
</dbReference>
<dbReference type="PANTHER" id="PTHR23513:SF6">
    <property type="entry name" value="MAJOR FACILITATOR SUPERFAMILY ASSOCIATED DOMAIN-CONTAINING PROTEIN"/>
    <property type="match status" value="1"/>
</dbReference>
<organism evidence="8 9">
    <name type="scientific">Paractinoplanes pyxinae</name>
    <dbReference type="NCBI Taxonomy" id="2997416"/>
    <lineage>
        <taxon>Bacteria</taxon>
        <taxon>Bacillati</taxon>
        <taxon>Actinomycetota</taxon>
        <taxon>Actinomycetes</taxon>
        <taxon>Micromonosporales</taxon>
        <taxon>Micromonosporaceae</taxon>
        <taxon>Paractinoplanes</taxon>
    </lineage>
</organism>
<dbReference type="PROSITE" id="PS50850">
    <property type="entry name" value="MFS"/>
    <property type="match status" value="2"/>
</dbReference>
<reference evidence="8" key="1">
    <citation type="submission" date="2022-11" db="EMBL/GenBank/DDBJ databases">
        <authorList>
            <person name="Somphong A."/>
            <person name="Phongsopitanun W."/>
        </authorList>
    </citation>
    <scope>NUCLEOTIDE SEQUENCE</scope>
    <source>
        <strain evidence="8">Pm04-4</strain>
    </source>
</reference>
<feature type="transmembrane region" description="Helical" evidence="6">
    <location>
        <begin position="175"/>
        <end position="194"/>
    </location>
</feature>
<feature type="transmembrane region" description="Helical" evidence="6">
    <location>
        <begin position="86"/>
        <end position="104"/>
    </location>
</feature>
<feature type="transmembrane region" description="Helical" evidence="6">
    <location>
        <begin position="373"/>
        <end position="393"/>
    </location>
</feature>
<evidence type="ECO:0000256" key="1">
    <source>
        <dbReference type="ARBA" id="ARBA00004651"/>
    </source>
</evidence>
<evidence type="ECO:0000259" key="7">
    <source>
        <dbReference type="PROSITE" id="PS50850"/>
    </source>
</evidence>
<dbReference type="Pfam" id="PF07690">
    <property type="entry name" value="MFS_1"/>
    <property type="match status" value="1"/>
</dbReference>
<evidence type="ECO:0000256" key="2">
    <source>
        <dbReference type="ARBA" id="ARBA00022475"/>
    </source>
</evidence>
<dbReference type="PANTHER" id="PTHR23513">
    <property type="entry name" value="INTEGRAL MEMBRANE EFFLUX PROTEIN-RELATED"/>
    <property type="match status" value="1"/>
</dbReference>
<dbReference type="Proteomes" id="UP001151002">
    <property type="component" value="Unassembled WGS sequence"/>
</dbReference>
<feature type="transmembrane region" description="Helical" evidence="6">
    <location>
        <begin position="54"/>
        <end position="74"/>
    </location>
</feature>
<protein>
    <submittedName>
        <fullName evidence="8">MFS transporter</fullName>
    </submittedName>
</protein>
<feature type="transmembrane region" description="Helical" evidence="6">
    <location>
        <begin position="343"/>
        <end position="361"/>
    </location>
</feature>
<accession>A0ABT4ASW8</accession>
<proteinExistence type="predicted"/>
<dbReference type="InterPro" id="IPR011701">
    <property type="entry name" value="MFS"/>
</dbReference>
<keyword evidence="3 6" id="KW-0812">Transmembrane</keyword>
<feature type="transmembrane region" description="Helical" evidence="6">
    <location>
        <begin position="250"/>
        <end position="273"/>
    </location>
</feature>
<gene>
    <name evidence="8" type="ORF">OWR29_05005</name>
</gene>
<dbReference type="CDD" id="cd06173">
    <property type="entry name" value="MFS_MefA_like"/>
    <property type="match status" value="1"/>
</dbReference>
<dbReference type="InterPro" id="IPR020846">
    <property type="entry name" value="MFS_dom"/>
</dbReference>
<feature type="transmembrane region" description="Helical" evidence="6">
    <location>
        <begin position="21"/>
        <end position="48"/>
    </location>
</feature>
<keyword evidence="9" id="KW-1185">Reference proteome</keyword>
<feature type="transmembrane region" description="Helical" evidence="6">
    <location>
        <begin position="308"/>
        <end position="331"/>
    </location>
</feature>
<dbReference type="SUPFAM" id="SSF103473">
    <property type="entry name" value="MFS general substrate transporter"/>
    <property type="match status" value="1"/>
</dbReference>
<evidence type="ECO:0000313" key="8">
    <source>
        <dbReference type="EMBL" id="MCY1137349.1"/>
    </source>
</evidence>
<name>A0ABT4ASW8_9ACTN</name>
<feature type="transmembrane region" description="Helical" evidence="6">
    <location>
        <begin position="280"/>
        <end position="302"/>
    </location>
</feature>
<keyword evidence="2" id="KW-1003">Cell membrane</keyword>
<feature type="domain" description="Major facilitator superfamily (MFS) profile" evidence="7">
    <location>
        <begin position="217"/>
        <end position="415"/>
    </location>
</feature>